<reference evidence="7" key="1">
    <citation type="submission" date="2016-11" db="EMBL/GenBank/DDBJ databases">
        <title>The genome sequence of Colletotrichum cuscutae.</title>
        <authorList>
            <person name="Baroncelli R."/>
        </authorList>
    </citation>
    <scope>NUCLEOTIDE SEQUENCE</scope>
    <source>
        <strain evidence="7">IMI 304802</strain>
    </source>
</reference>
<evidence type="ECO:0000313" key="8">
    <source>
        <dbReference type="Proteomes" id="UP001239213"/>
    </source>
</evidence>
<protein>
    <recommendedName>
        <fullName evidence="4">ATP-dependent DNA helicase</fullName>
        <ecNumber evidence="4">5.6.2.4</ecNumber>
    </recommendedName>
</protein>
<dbReference type="SMART" id="SM00487">
    <property type="entry name" value="DEXDc"/>
    <property type="match status" value="1"/>
</dbReference>
<dbReference type="InterPro" id="IPR036388">
    <property type="entry name" value="WH-like_DNA-bd_sf"/>
</dbReference>
<dbReference type="GO" id="GO:0005737">
    <property type="term" value="C:cytoplasm"/>
    <property type="evidence" value="ECO:0007669"/>
    <property type="project" value="TreeGrafter"/>
</dbReference>
<evidence type="ECO:0000256" key="3">
    <source>
        <dbReference type="ARBA" id="ARBA00022806"/>
    </source>
</evidence>
<keyword evidence="2 4" id="KW-0378">Hydrolase</keyword>
<dbReference type="InterPro" id="IPR014001">
    <property type="entry name" value="Helicase_ATP-bd"/>
</dbReference>
<dbReference type="InterPro" id="IPR032284">
    <property type="entry name" value="RecQ_Zn-bd"/>
</dbReference>
<comment type="subcellular location">
    <subcellularLocation>
        <location evidence="4">Nucleus</location>
    </subcellularLocation>
</comment>
<evidence type="ECO:0000259" key="6">
    <source>
        <dbReference type="PROSITE" id="PS51192"/>
    </source>
</evidence>
<dbReference type="Proteomes" id="UP001239213">
    <property type="component" value="Unassembled WGS sequence"/>
</dbReference>
<dbReference type="GO" id="GO:0043138">
    <property type="term" value="F:3'-5' DNA helicase activity"/>
    <property type="evidence" value="ECO:0007669"/>
    <property type="project" value="UniProtKB-EC"/>
</dbReference>
<dbReference type="Pfam" id="PF00270">
    <property type="entry name" value="DEAD"/>
    <property type="match status" value="1"/>
</dbReference>
<keyword evidence="4" id="KW-0067">ATP-binding</keyword>
<accession>A0AAI9YAA8</accession>
<dbReference type="GO" id="GO:0009378">
    <property type="term" value="F:four-way junction helicase activity"/>
    <property type="evidence" value="ECO:0007669"/>
    <property type="project" value="TreeGrafter"/>
</dbReference>
<dbReference type="EMBL" id="MPDP01000027">
    <property type="protein sequence ID" value="KAK1492921.1"/>
    <property type="molecule type" value="Genomic_DNA"/>
</dbReference>
<dbReference type="Gene3D" id="1.10.10.10">
    <property type="entry name" value="Winged helix-like DNA-binding domain superfamily/Winged helix DNA-binding domain"/>
    <property type="match status" value="1"/>
</dbReference>
<dbReference type="GO" id="GO:0003676">
    <property type="term" value="F:nucleic acid binding"/>
    <property type="evidence" value="ECO:0007669"/>
    <property type="project" value="InterPro"/>
</dbReference>
<dbReference type="PROSITE" id="PS51192">
    <property type="entry name" value="HELICASE_ATP_BIND_1"/>
    <property type="match status" value="1"/>
</dbReference>
<keyword evidence="8" id="KW-1185">Reference proteome</keyword>
<name>A0AAI9YAA8_9PEZI</name>
<dbReference type="GO" id="GO:0000724">
    <property type="term" value="P:double-strand break repair via homologous recombination"/>
    <property type="evidence" value="ECO:0007669"/>
    <property type="project" value="TreeGrafter"/>
</dbReference>
<evidence type="ECO:0000256" key="5">
    <source>
        <dbReference type="SAM" id="MobiDB-lite"/>
    </source>
</evidence>
<dbReference type="Pfam" id="PF16124">
    <property type="entry name" value="RecQ_Zn_bind"/>
    <property type="match status" value="1"/>
</dbReference>
<dbReference type="GO" id="GO:0005524">
    <property type="term" value="F:ATP binding"/>
    <property type="evidence" value="ECO:0007669"/>
    <property type="project" value="UniProtKB-KW"/>
</dbReference>
<comment type="caution">
    <text evidence="7">The sequence shown here is derived from an EMBL/GenBank/DDBJ whole genome shotgun (WGS) entry which is preliminary data.</text>
</comment>
<gene>
    <name evidence="7" type="ORF">CCUS01_13917</name>
</gene>
<dbReference type="GO" id="GO:0016787">
    <property type="term" value="F:hydrolase activity"/>
    <property type="evidence" value="ECO:0007669"/>
    <property type="project" value="UniProtKB-KW"/>
</dbReference>
<evidence type="ECO:0000256" key="2">
    <source>
        <dbReference type="ARBA" id="ARBA00022801"/>
    </source>
</evidence>
<dbReference type="InterPro" id="IPR027417">
    <property type="entry name" value="P-loop_NTPase"/>
</dbReference>
<organism evidence="7 8">
    <name type="scientific">Colletotrichum cuscutae</name>
    <dbReference type="NCBI Taxonomy" id="1209917"/>
    <lineage>
        <taxon>Eukaryota</taxon>
        <taxon>Fungi</taxon>
        <taxon>Dikarya</taxon>
        <taxon>Ascomycota</taxon>
        <taxon>Pezizomycotina</taxon>
        <taxon>Sordariomycetes</taxon>
        <taxon>Hypocreomycetidae</taxon>
        <taxon>Glomerellales</taxon>
        <taxon>Glomerellaceae</taxon>
        <taxon>Colletotrichum</taxon>
        <taxon>Colletotrichum acutatum species complex</taxon>
    </lineage>
</organism>
<comment type="catalytic activity">
    <reaction evidence="4">
        <text>ATP + H2O = ADP + phosphate + H(+)</text>
        <dbReference type="Rhea" id="RHEA:13065"/>
        <dbReference type="ChEBI" id="CHEBI:15377"/>
        <dbReference type="ChEBI" id="CHEBI:15378"/>
        <dbReference type="ChEBI" id="CHEBI:30616"/>
        <dbReference type="ChEBI" id="CHEBI:43474"/>
        <dbReference type="ChEBI" id="CHEBI:456216"/>
    </reaction>
</comment>
<sequence length="634" mass="70220">MDDDFGFDSADEADLLAVVDAAPSAAKRPNEDTDQSEEPGPKRQRGSSDHSVLARRVLRERFGMESFRLEQEAAINRIISGDSAVVVFPTGGGKSLCYQVPAVAIKELDKETGSRSPEESGVTVVISPLIALMKDQVDALRRRGIAAAVLDSTQSREEFVDIHSKLTCGKLDLLYCAPERLNNEGFLASLKSIRGGIRLLAIDEAHCISEWGHSFRPDYLKIARFAKEANVDRVICLTATATAAVAKDIRTTFDIPPEGLFVTSMYRPNLRLLVEPITTHDDQVEICTKFLKKHPGPSIIYVTTHAAAETLANELSKKKFNARAYHGGLNADVRGGIQDTFFKSQNMIETQLSIIYAYLELKFGLLRASTPQYSEYKYQVLQHRALEIDGSPASKYILSHSRKAQTWTNIDVDVPIGNGGVSRADITRKLDSWAESGIIKLSKTGVQKVFRVSKKLPSQQADIDEIIDNIDEEIVKKEKQDLQRVQDLVNLLTGKSCLTRGLATYFADTTHSSVKECGHCTWCETHQQVRLPGFTPKPLDEKAMRRVLAVCKEACQQEASKAKGGKPKTTALQTRQALANSKAKDDARFMACVAFGIRTPRVSSMSLHNNKAVFETMSTCNFNDLVQKFEDMIN</sequence>
<dbReference type="Gene3D" id="3.40.50.300">
    <property type="entry name" value="P-loop containing nucleotide triphosphate hydrolases"/>
    <property type="match status" value="2"/>
</dbReference>
<feature type="domain" description="Helicase ATP-binding" evidence="6">
    <location>
        <begin position="75"/>
        <end position="259"/>
    </location>
</feature>
<proteinExistence type="inferred from homology"/>
<dbReference type="AlphaFoldDB" id="A0AAI9YAA8"/>
<keyword evidence="4" id="KW-0539">Nucleus</keyword>
<dbReference type="GO" id="GO:0005694">
    <property type="term" value="C:chromosome"/>
    <property type="evidence" value="ECO:0007669"/>
    <property type="project" value="TreeGrafter"/>
</dbReference>
<dbReference type="PANTHER" id="PTHR13710">
    <property type="entry name" value="DNA HELICASE RECQ FAMILY MEMBER"/>
    <property type="match status" value="1"/>
</dbReference>
<comment type="similarity">
    <text evidence="1 4">Belongs to the helicase family. RecQ subfamily.</text>
</comment>
<dbReference type="GO" id="GO:0005634">
    <property type="term" value="C:nucleus"/>
    <property type="evidence" value="ECO:0007669"/>
    <property type="project" value="UniProtKB-SubCell"/>
</dbReference>
<dbReference type="EC" id="5.6.2.4" evidence="4"/>
<evidence type="ECO:0000256" key="4">
    <source>
        <dbReference type="RuleBase" id="RU364117"/>
    </source>
</evidence>
<keyword evidence="3 4" id="KW-0347">Helicase</keyword>
<evidence type="ECO:0000256" key="1">
    <source>
        <dbReference type="ARBA" id="ARBA00005446"/>
    </source>
</evidence>
<evidence type="ECO:0000313" key="7">
    <source>
        <dbReference type="EMBL" id="KAK1492921.1"/>
    </source>
</evidence>
<comment type="catalytic activity">
    <reaction evidence="4">
        <text>Couples ATP hydrolysis with the unwinding of duplex DNA by translocating in the 3'-5' direction.</text>
        <dbReference type="EC" id="5.6.2.4"/>
    </reaction>
</comment>
<dbReference type="SUPFAM" id="SSF52540">
    <property type="entry name" value="P-loop containing nucleoside triphosphate hydrolases"/>
    <property type="match status" value="2"/>
</dbReference>
<dbReference type="InterPro" id="IPR004589">
    <property type="entry name" value="DNA_helicase_ATP-dep_RecQ"/>
</dbReference>
<feature type="region of interest" description="Disordered" evidence="5">
    <location>
        <begin position="18"/>
        <end position="51"/>
    </location>
</feature>
<dbReference type="InterPro" id="IPR011545">
    <property type="entry name" value="DEAD/DEAH_box_helicase_dom"/>
</dbReference>
<keyword evidence="4" id="KW-0547">Nucleotide-binding</keyword>
<dbReference type="NCBIfam" id="TIGR00614">
    <property type="entry name" value="recQ_fam"/>
    <property type="match status" value="1"/>
</dbReference>
<dbReference type="PANTHER" id="PTHR13710:SF120">
    <property type="entry name" value="BIFUNCTIONAL 3'-5' EXONUCLEASE_ATP-DEPENDENT HELICASE WRN"/>
    <property type="match status" value="1"/>
</dbReference>